<dbReference type="SMART" id="SM00926">
    <property type="entry name" value="Molybdop_Fe4S4"/>
    <property type="match status" value="1"/>
</dbReference>
<dbReference type="PROSITE" id="PS51669">
    <property type="entry name" value="4FE4S_MOW_BIS_MGD"/>
    <property type="match status" value="1"/>
</dbReference>
<dbReference type="RefSeq" id="WP_084395104.1">
    <property type="nucleotide sequence ID" value="NZ_BCSY01000036.1"/>
</dbReference>
<evidence type="ECO:0000256" key="4">
    <source>
        <dbReference type="ARBA" id="ARBA00023014"/>
    </source>
</evidence>
<name>A0A100WBE8_MYCCR</name>
<evidence type="ECO:0000313" key="6">
    <source>
        <dbReference type="EMBL" id="GAS95187.1"/>
    </source>
</evidence>
<dbReference type="Proteomes" id="UP000069443">
    <property type="component" value="Unassembled WGS sequence"/>
</dbReference>
<reference evidence="7" key="1">
    <citation type="journal article" date="2016" name="Genome Announc.">
        <title>Draft Genome Sequences of Five Rapidly Growing Mycobacterium Species, M. thermoresistibile, M. fortuitum subsp. acetamidolyticum, M. canariasense, M. brisbanense, and M. novocastrense.</title>
        <authorList>
            <person name="Katahira K."/>
            <person name="Ogura Y."/>
            <person name="Gotoh Y."/>
            <person name="Hayashi T."/>
        </authorList>
    </citation>
    <scope>NUCLEOTIDE SEQUENCE [LARGE SCALE GENOMIC DNA]</scope>
    <source>
        <strain evidence="7">JCM15298</strain>
    </source>
</reference>
<gene>
    <name evidence="6" type="ORF">RMCC_2153</name>
</gene>
<sequence>MSAIDVPLPRVNNRTTAAPGTVHLSQCTHISQCTLCEAHCGIHVTVTDGKVSRIEGNPDDVFSKGYICPKATAMGALHHDPDRLRTPMRRIGDRFEPVGWDEAFAEIGSRLRRIRKEHGPRALGMYLGNPAAHSSGAFYGLMLRLALLSPNFFSASSIDQMPHEYAAWRVFGSNMLVPITDIDRTQRLVIIGANPAVSNGSLSVMPGAKRRIKAIRDRGGTVVVIDPRRTETARLADQHVAVRPGGDVYLLLGMLHVLVAENLCDGMAIAEQASGWDELAALVAGATPEAVAERAGVDADTIRTLAREHAAAESAAVYARIGICQQETGTLVSWLVMVLNTVTGNLDRAGGTMFSTPFADLPRAARYVPVGHAAWSDRSGRYKSFRAELPAVAMADEILTPGQGQIRAMITYAGNPVSSIPQKGRLEQALAGLDLYVAVDMYVTETTRHADFILPPVSPLEREDVALLTTIFSVRNNIRFQHRSFEPPAGAKEDWEILSRLTMELLPAPLRQLLAPVRSRLIAFANPLRMTALALLTGPYGRIRKGRKGITMRQLRDSAGGVDLGALQPRLAKVIATEDRLVALAPGEFVEAAAAYLRKPADDAERHYDLQLIGRRQLRSNNSWLHNVPTMTGGNNRCTVLMHPDDARTRGLSQGATVRVASAVGEIEVPLDISDDIRPGTVAVPHGWGHRDTGWRHANTLPGANVNALHDPDRVDAFTGTAAVNNTWVAVTGV</sequence>
<feature type="domain" description="4Fe-4S Mo/W bis-MGD-type" evidence="5">
    <location>
        <begin position="26"/>
        <end position="82"/>
    </location>
</feature>
<keyword evidence="7" id="KW-1185">Reference proteome</keyword>
<reference evidence="7" key="2">
    <citation type="submission" date="2016-02" db="EMBL/GenBank/DDBJ databases">
        <title>Draft genome sequence of five rapidly growing Mycobacterium species.</title>
        <authorList>
            <person name="Katahira K."/>
            <person name="Gotou Y."/>
            <person name="Iida K."/>
            <person name="Ogura Y."/>
            <person name="Hayashi T."/>
        </authorList>
    </citation>
    <scope>NUCLEOTIDE SEQUENCE [LARGE SCALE GENOMIC DNA]</scope>
    <source>
        <strain evidence="7">JCM15298</strain>
    </source>
</reference>
<dbReference type="GO" id="GO:0016491">
    <property type="term" value="F:oxidoreductase activity"/>
    <property type="evidence" value="ECO:0007669"/>
    <property type="project" value="InterPro"/>
</dbReference>
<dbReference type="OrthoDB" id="7376058at2"/>
<dbReference type="InterPro" id="IPR009010">
    <property type="entry name" value="Asp_de-COase-like_dom_sf"/>
</dbReference>
<evidence type="ECO:0000313" key="7">
    <source>
        <dbReference type="Proteomes" id="UP000069443"/>
    </source>
</evidence>
<dbReference type="Gene3D" id="2.20.25.90">
    <property type="entry name" value="ADC-like domains"/>
    <property type="match status" value="1"/>
</dbReference>
<dbReference type="EMBL" id="BCSY01000036">
    <property type="protein sequence ID" value="GAS95187.1"/>
    <property type="molecule type" value="Genomic_DNA"/>
</dbReference>
<organism evidence="6 7">
    <name type="scientific">Mycolicibacterium canariasense</name>
    <name type="common">Mycobacterium canariasense</name>
    <dbReference type="NCBI Taxonomy" id="228230"/>
    <lineage>
        <taxon>Bacteria</taxon>
        <taxon>Bacillati</taxon>
        <taxon>Actinomycetota</taxon>
        <taxon>Actinomycetes</taxon>
        <taxon>Mycobacteriales</taxon>
        <taxon>Mycobacteriaceae</taxon>
        <taxon>Mycolicibacterium</taxon>
    </lineage>
</organism>
<proteinExistence type="inferred from homology"/>
<dbReference type="GO" id="GO:0043546">
    <property type="term" value="F:molybdopterin cofactor binding"/>
    <property type="evidence" value="ECO:0007669"/>
    <property type="project" value="InterPro"/>
</dbReference>
<dbReference type="SUPFAM" id="SSF50692">
    <property type="entry name" value="ADC-like"/>
    <property type="match status" value="1"/>
</dbReference>
<dbReference type="Pfam" id="PF01568">
    <property type="entry name" value="Molydop_binding"/>
    <property type="match status" value="1"/>
</dbReference>
<dbReference type="AlphaFoldDB" id="A0A100WBE8"/>
<evidence type="ECO:0000256" key="3">
    <source>
        <dbReference type="ARBA" id="ARBA00023004"/>
    </source>
</evidence>
<dbReference type="GO" id="GO:0051536">
    <property type="term" value="F:iron-sulfur cluster binding"/>
    <property type="evidence" value="ECO:0007669"/>
    <property type="project" value="UniProtKB-KW"/>
</dbReference>
<keyword evidence="2" id="KW-0479">Metal-binding</keyword>
<evidence type="ECO:0000256" key="2">
    <source>
        <dbReference type="ARBA" id="ARBA00022723"/>
    </source>
</evidence>
<protein>
    <submittedName>
        <fullName evidence="6">Oxidoreductase</fullName>
    </submittedName>
</protein>
<comment type="caution">
    <text evidence="6">The sequence shown here is derived from an EMBL/GenBank/DDBJ whole genome shotgun (WGS) entry which is preliminary data.</text>
</comment>
<dbReference type="Gene3D" id="3.40.228.10">
    <property type="entry name" value="Dimethylsulfoxide Reductase, domain 2"/>
    <property type="match status" value="1"/>
</dbReference>
<dbReference type="SUPFAM" id="SSF53706">
    <property type="entry name" value="Formate dehydrogenase/DMSO reductase, domains 1-3"/>
    <property type="match status" value="1"/>
</dbReference>
<dbReference type="InterPro" id="IPR006963">
    <property type="entry name" value="Mopterin_OxRdtase_4Fe-4S_dom"/>
</dbReference>
<dbReference type="Pfam" id="PF04879">
    <property type="entry name" value="Molybdop_Fe4S4"/>
    <property type="match status" value="1"/>
</dbReference>
<dbReference type="Pfam" id="PF00384">
    <property type="entry name" value="Molybdopterin"/>
    <property type="match status" value="1"/>
</dbReference>
<keyword evidence="4" id="KW-0411">Iron-sulfur</keyword>
<evidence type="ECO:0000259" key="5">
    <source>
        <dbReference type="PROSITE" id="PS51669"/>
    </source>
</evidence>
<dbReference type="InterPro" id="IPR006656">
    <property type="entry name" value="Mopterin_OxRdtase"/>
</dbReference>
<keyword evidence="3" id="KW-0408">Iron</keyword>
<dbReference type="GO" id="GO:0046872">
    <property type="term" value="F:metal ion binding"/>
    <property type="evidence" value="ECO:0007669"/>
    <property type="project" value="UniProtKB-KW"/>
</dbReference>
<dbReference type="Gene3D" id="2.40.40.20">
    <property type="match status" value="1"/>
</dbReference>
<accession>A0A100WBE8</accession>
<dbReference type="PANTHER" id="PTHR43742">
    <property type="entry name" value="TRIMETHYLAMINE-N-OXIDE REDUCTASE"/>
    <property type="match status" value="1"/>
</dbReference>
<dbReference type="InterPro" id="IPR006657">
    <property type="entry name" value="MoPterin_dinucl-bd_dom"/>
</dbReference>
<comment type="similarity">
    <text evidence="1">Belongs to the prokaryotic molybdopterin-containing oxidoreductase family.</text>
</comment>
<dbReference type="InterPro" id="IPR050612">
    <property type="entry name" value="Prok_Mopterin_Oxidored"/>
</dbReference>
<dbReference type="Gene3D" id="3.40.50.740">
    <property type="match status" value="1"/>
</dbReference>
<dbReference type="STRING" id="228230.RMCC_2153"/>
<evidence type="ECO:0000256" key="1">
    <source>
        <dbReference type="ARBA" id="ARBA00010312"/>
    </source>
</evidence>